<gene>
    <name evidence="1" type="ORF">ENUP19_0171G0009</name>
</gene>
<reference evidence="1 2" key="1">
    <citation type="journal article" date="2019" name="PLoS Negl. Trop. Dis.">
        <title>Whole genome sequencing of Entamoeba nuttalli reveals mammalian host-related molecular signatures and a novel octapeptide-repeat surface protein.</title>
        <authorList>
            <person name="Tanaka M."/>
            <person name="Makiuchi T."/>
            <person name="Komiyama T."/>
            <person name="Shiina T."/>
            <person name="Osaki K."/>
            <person name="Tachibana H."/>
        </authorList>
    </citation>
    <scope>NUCLEOTIDE SEQUENCE [LARGE SCALE GENOMIC DNA]</scope>
    <source>
        <strain evidence="1 2">P19-061405</strain>
    </source>
</reference>
<evidence type="ECO:0000313" key="2">
    <source>
        <dbReference type="Proteomes" id="UP001628156"/>
    </source>
</evidence>
<protein>
    <recommendedName>
        <fullName evidence="3">Leucine-rich repeat containing protein</fullName>
    </recommendedName>
</protein>
<evidence type="ECO:0008006" key="3">
    <source>
        <dbReference type="Google" id="ProtNLM"/>
    </source>
</evidence>
<dbReference type="Proteomes" id="UP001628156">
    <property type="component" value="Unassembled WGS sequence"/>
</dbReference>
<sequence length="570" mass="65420">MNIVSIATCITLSISRKPPSSKISDLEHLDYAHESVEYLLENFDEIFHEITTLNEMEGMAPPSYPIIFDGLHNRPTCYTQQVSPRSKLGEVVSTHILSLKKPPISLDFVSENSELASVTGEETKPLDERETKSIGDRKYHTTITNSLFAFDTNNCSFNQNAKLFEGDFMNLFSCSFNSCDSLSISIGNNSSLINQLNTSEDEDEIELLPDTKEIPPIDPEFDQLMQKSLKPIKSKVHSLKVFLPTKCLTSFKSFISLEKLTISYDLLFTTFPTLNQGKVPQYLQKFPLTYFCISEYHYCKKVIIPSKTLFTIELLELLQKTPNIIFFIHQFIHQSLIEYLPSNVIIHPLIVDQMSQKYSGYKVNFTSFSKKYFPFSISCQHVHSIYSTMYLYANGELPSFVSYKDLLSLNLKEDKTINKINYDLTPFKALTSLTLTAQERIDRKVQLPSQLKELHIDCFIHLISHLNQLPNGLTALTLRQIDSPSIHLPLMIKNLQLRWFNKCTSIDNLHELNELTECDIKGMAVKELCFSYSLMKLSLMSCHKLESVNDYDFIFDLRPIVQDCPKILFN</sequence>
<organism evidence="1 2">
    <name type="scientific">Entamoeba nuttalli</name>
    <dbReference type="NCBI Taxonomy" id="412467"/>
    <lineage>
        <taxon>Eukaryota</taxon>
        <taxon>Amoebozoa</taxon>
        <taxon>Evosea</taxon>
        <taxon>Archamoebae</taxon>
        <taxon>Mastigamoebida</taxon>
        <taxon>Entamoebidae</taxon>
        <taxon>Entamoeba</taxon>
    </lineage>
</organism>
<proteinExistence type="predicted"/>
<name>A0ABQ0DMD3_9EUKA</name>
<accession>A0ABQ0DMD3</accession>
<comment type="caution">
    <text evidence="1">The sequence shown here is derived from an EMBL/GenBank/DDBJ whole genome shotgun (WGS) entry which is preliminary data.</text>
</comment>
<keyword evidence="2" id="KW-1185">Reference proteome</keyword>
<dbReference type="EMBL" id="BAAFRS010000171">
    <property type="protein sequence ID" value="GAB1224022.1"/>
    <property type="molecule type" value="Genomic_DNA"/>
</dbReference>
<evidence type="ECO:0000313" key="1">
    <source>
        <dbReference type="EMBL" id="GAB1224022.1"/>
    </source>
</evidence>